<dbReference type="Pfam" id="PF08455">
    <property type="entry name" value="SNF2_assoc"/>
    <property type="match status" value="1"/>
</dbReference>
<keyword evidence="2" id="KW-0479">Metal-binding</keyword>
<dbReference type="GO" id="GO:0005524">
    <property type="term" value="F:ATP binding"/>
    <property type="evidence" value="ECO:0007669"/>
    <property type="project" value="InterPro"/>
</dbReference>
<reference evidence="6" key="2">
    <citation type="journal article" date="2021" name="PeerJ">
        <title>Extensive microbial diversity within the chicken gut microbiome revealed by metagenomics and culture.</title>
        <authorList>
            <person name="Gilroy R."/>
            <person name="Ravi A."/>
            <person name="Getino M."/>
            <person name="Pursley I."/>
            <person name="Horton D.L."/>
            <person name="Alikhan N.F."/>
            <person name="Baker D."/>
            <person name="Gharbi K."/>
            <person name="Hall N."/>
            <person name="Watson M."/>
            <person name="Adriaenssens E.M."/>
            <person name="Foster-Nyarko E."/>
            <person name="Jarju S."/>
            <person name="Secka A."/>
            <person name="Antonio M."/>
            <person name="Oren A."/>
            <person name="Chaudhuri R.R."/>
            <person name="La Ragione R."/>
            <person name="Hildebrand F."/>
            <person name="Pallen M.J."/>
        </authorList>
    </citation>
    <scope>NUCLEOTIDE SEQUENCE</scope>
    <source>
        <strain evidence="6">ChiBcec2-4451</strain>
    </source>
</reference>
<keyword evidence="2" id="KW-0863">Zinc-finger</keyword>
<dbReference type="InterPro" id="IPR007527">
    <property type="entry name" value="Znf_SWIM"/>
</dbReference>
<dbReference type="Proteomes" id="UP000886723">
    <property type="component" value="Unassembled WGS sequence"/>
</dbReference>
<gene>
    <name evidence="6" type="ORF">IAA63_09050</name>
</gene>
<evidence type="ECO:0000256" key="1">
    <source>
        <dbReference type="ARBA" id="ARBA00022801"/>
    </source>
</evidence>
<dbReference type="GO" id="GO:0004386">
    <property type="term" value="F:helicase activity"/>
    <property type="evidence" value="ECO:0007669"/>
    <property type="project" value="UniProtKB-KW"/>
</dbReference>
<feature type="domain" description="Helicase ATP-binding" evidence="4">
    <location>
        <begin position="660"/>
        <end position="823"/>
    </location>
</feature>
<protein>
    <submittedName>
        <fullName evidence="6">DEAD/DEAH box helicase</fullName>
    </submittedName>
</protein>
<evidence type="ECO:0000259" key="4">
    <source>
        <dbReference type="PROSITE" id="PS51192"/>
    </source>
</evidence>
<comment type="caution">
    <text evidence="6">The sequence shown here is derived from an EMBL/GenBank/DDBJ whole genome shotgun (WGS) entry which is preliminary data.</text>
</comment>
<dbReference type="PROSITE" id="PS51194">
    <property type="entry name" value="HELICASE_CTER"/>
    <property type="match status" value="1"/>
</dbReference>
<dbReference type="InterPro" id="IPR049730">
    <property type="entry name" value="SNF2/RAD54-like_C"/>
</dbReference>
<accession>A0A9D1NVK7</accession>
<dbReference type="InterPro" id="IPR038718">
    <property type="entry name" value="SNF2-like_sf"/>
</dbReference>
<keyword evidence="6" id="KW-0547">Nucleotide-binding</keyword>
<dbReference type="Gene3D" id="3.40.50.10810">
    <property type="entry name" value="Tandem AAA-ATPase domain"/>
    <property type="match status" value="1"/>
</dbReference>
<dbReference type="PANTHER" id="PTHR10799">
    <property type="entry name" value="SNF2/RAD54 HELICASE FAMILY"/>
    <property type="match status" value="1"/>
</dbReference>
<proteinExistence type="predicted"/>
<dbReference type="InterPro" id="IPR014001">
    <property type="entry name" value="Helicase_ATP-bd"/>
</dbReference>
<feature type="domain" description="SWIM-type" evidence="3">
    <location>
        <begin position="59"/>
        <end position="100"/>
    </location>
</feature>
<dbReference type="PROSITE" id="PS51192">
    <property type="entry name" value="HELICASE_ATP_BIND_1"/>
    <property type="match status" value="1"/>
</dbReference>
<evidence type="ECO:0000313" key="6">
    <source>
        <dbReference type="EMBL" id="HIV13268.1"/>
    </source>
</evidence>
<evidence type="ECO:0000259" key="5">
    <source>
        <dbReference type="PROSITE" id="PS51194"/>
    </source>
</evidence>
<dbReference type="SUPFAM" id="SSF52540">
    <property type="entry name" value="P-loop containing nucleoside triphosphate hydrolases"/>
    <property type="match status" value="2"/>
</dbReference>
<reference evidence="6" key="1">
    <citation type="submission" date="2020-10" db="EMBL/GenBank/DDBJ databases">
        <authorList>
            <person name="Gilroy R."/>
        </authorList>
    </citation>
    <scope>NUCLEOTIDE SEQUENCE</scope>
    <source>
        <strain evidence="6">ChiBcec2-4451</strain>
    </source>
</reference>
<evidence type="ECO:0000259" key="3">
    <source>
        <dbReference type="PROSITE" id="PS50966"/>
    </source>
</evidence>
<dbReference type="Pfam" id="PF00176">
    <property type="entry name" value="SNF2-rel_dom"/>
    <property type="match status" value="1"/>
</dbReference>
<organism evidence="6 7">
    <name type="scientific">Candidatus Pullilachnospira stercoravium</name>
    <dbReference type="NCBI Taxonomy" id="2840913"/>
    <lineage>
        <taxon>Bacteria</taxon>
        <taxon>Bacillati</taxon>
        <taxon>Bacillota</taxon>
        <taxon>Clostridia</taxon>
        <taxon>Lachnospirales</taxon>
        <taxon>Lachnospiraceae</taxon>
        <taxon>Lachnospiraceae incertae sedis</taxon>
        <taxon>Candidatus Pullilachnospira</taxon>
    </lineage>
</organism>
<keyword evidence="1" id="KW-0378">Hydrolase</keyword>
<dbReference type="SMART" id="SM00487">
    <property type="entry name" value="DEXDc"/>
    <property type="match status" value="1"/>
</dbReference>
<dbReference type="Pfam" id="PF04434">
    <property type="entry name" value="SWIM"/>
    <property type="match status" value="1"/>
</dbReference>
<dbReference type="Pfam" id="PF00271">
    <property type="entry name" value="Helicase_C"/>
    <property type="match status" value="1"/>
</dbReference>
<dbReference type="AlphaFoldDB" id="A0A9D1NVK7"/>
<dbReference type="GO" id="GO:0016787">
    <property type="term" value="F:hydrolase activity"/>
    <property type="evidence" value="ECO:0007669"/>
    <property type="project" value="UniProtKB-KW"/>
</dbReference>
<evidence type="ECO:0000256" key="2">
    <source>
        <dbReference type="PROSITE-ProRule" id="PRU00325"/>
    </source>
</evidence>
<keyword evidence="6" id="KW-0067">ATP-binding</keyword>
<dbReference type="CDD" id="cd18012">
    <property type="entry name" value="DEXQc_arch_SWI2_SNF2"/>
    <property type="match status" value="1"/>
</dbReference>
<dbReference type="SMART" id="SM00490">
    <property type="entry name" value="HELICc"/>
    <property type="match status" value="1"/>
</dbReference>
<name>A0A9D1NVK7_9FIRM</name>
<dbReference type="InterPro" id="IPR000330">
    <property type="entry name" value="SNF2_N"/>
</dbReference>
<dbReference type="CDD" id="cd18793">
    <property type="entry name" value="SF2_C_SNF"/>
    <property type="match status" value="1"/>
</dbReference>
<dbReference type="InterPro" id="IPR001650">
    <property type="entry name" value="Helicase_C-like"/>
</dbReference>
<feature type="domain" description="Helicase C-terminal" evidence="5">
    <location>
        <begin position="944"/>
        <end position="1106"/>
    </location>
</feature>
<dbReference type="InterPro" id="IPR027417">
    <property type="entry name" value="P-loop_NTPase"/>
</dbReference>
<evidence type="ECO:0000313" key="7">
    <source>
        <dbReference type="Proteomes" id="UP000886723"/>
    </source>
</evidence>
<dbReference type="EMBL" id="DVON01000190">
    <property type="protein sequence ID" value="HIV13268.1"/>
    <property type="molecule type" value="Genomic_DNA"/>
</dbReference>
<keyword evidence="2" id="KW-0862">Zinc</keyword>
<dbReference type="FunFam" id="3.40.50.300:FF:000533">
    <property type="entry name" value="Helicase, Snf2 family"/>
    <property type="match status" value="1"/>
</dbReference>
<dbReference type="GO" id="GO:0008270">
    <property type="term" value="F:zinc ion binding"/>
    <property type="evidence" value="ECO:0007669"/>
    <property type="project" value="UniProtKB-KW"/>
</dbReference>
<dbReference type="InterPro" id="IPR013663">
    <property type="entry name" value="Helicase_SWF/SNF/SWI_bac"/>
</dbReference>
<sequence>MITKKTVKRMANSQSYQRGEDLYQFGEVYDFQVEEYQDENDFLKASVSAWVEGSYNNSYQVTAEINETTSEVEEISCECPAFEKYSGICKHCVAVLLEYLERRSDPEAAQLEADLSRLLSALGVSKGFSEPAESGKQRIRKPHTDEGIKKLLSRYSVRDGAAFLPESHTGQVRVEPVLVCDYRQFRLKFRLGIDRMYVLKNVFRFVEDIDELRTVSYGKQLEFLHCMDAFTQESRPLVDFLCRKVRENPRYSYYGSMRYLLPANEKELELEGKTLDEFADLWGNRELSVEYPEGTVVAWMEEKLPDQSVTVEGGQDGIWLVPVLRRRIEGARYWYYPGGPGNPEICRIPLEDVREIQEFWEFLEKGFQKEYFIENEDVPAFCQTVLPRLEKVCQVERKDFLPETYLPPEAAFELYLDAPQRDMIACRVFGVYGEKKYNLYADSVSGTAAAGRDLRREQMVKGVLRQYFHAYDPKTQSVALMGEEKVFGFLTEGLEQLRGLGEVFVSEKFKALKVTDSVKVQVGVRLEGHLLEMRLDSPQMSRAQLAEILSRYDRKKKYYRLKNGEFIRMDGDGIRVLQDLKDNLQLTDRMLKADTVMLPSYRALYLDARLKGEGLQVEKDRNFRHLIRDMKTIEENDAQVPPSLAGVLREYQKHGFRWLKTLCANGFGGILADDMGLGKTLQAIAFLLSEYEEQKPGQRKRALIICPASLVYNWKSELERFAPALEAVKVVGGAGERRQLLEEEQGDVLITSYDLLRRDVAWYEGHPFGCEIIDEAQYIKNQGTQTAHAVKAVQAEFRLALSGTPLENRLSELWSIFDYVMPGFLYGYQRFRSELELPIVKYQDENAMERLRKMISPFILRRRKQEVLRELPDKIEKKMSARLEGEQWELYQAHAQRLRMQLAGQTEEEFNTSRIQILSELTRLRLLCCDPALEYEDYRGGSAKLELCMDLVKNAVEGGHKILLFSQFTSMLSRIAHRLEKERIGYYLLTGSTPKERRVQMARSFNEDDTPVFCISLKAGGTGLNLTGADMVIHYDPWWNGAVENQATDRAHRIGQKQVVTVYRLIAGKTIEEKIAELQEQKRKLADQVLGGQEMGQTTFSKEELLELLDGSVERRKA</sequence>
<keyword evidence="6" id="KW-0347">Helicase</keyword>
<dbReference type="Gene3D" id="3.40.50.300">
    <property type="entry name" value="P-loop containing nucleotide triphosphate hydrolases"/>
    <property type="match status" value="1"/>
</dbReference>
<dbReference type="PROSITE" id="PS50966">
    <property type="entry name" value="ZF_SWIM"/>
    <property type="match status" value="1"/>
</dbReference>